<evidence type="ECO:0000256" key="3">
    <source>
        <dbReference type="PROSITE-ProRule" id="PRU00285"/>
    </source>
</evidence>
<evidence type="ECO:0000256" key="2">
    <source>
        <dbReference type="ARBA" id="ARBA00023016"/>
    </source>
</evidence>
<dbReference type="Gene3D" id="3.40.50.1820">
    <property type="entry name" value="alpha/beta hydrolase"/>
    <property type="match status" value="1"/>
</dbReference>
<keyword evidence="2" id="KW-0346">Stress response</keyword>
<accession>A0AAE1V0D7</accession>
<dbReference type="PANTHER" id="PTHR11527">
    <property type="entry name" value="HEAT-SHOCK PROTEIN 20 FAMILY MEMBER"/>
    <property type="match status" value="1"/>
</dbReference>
<dbReference type="InterPro" id="IPR004142">
    <property type="entry name" value="NDRG"/>
</dbReference>
<evidence type="ECO:0000313" key="7">
    <source>
        <dbReference type="Proteomes" id="UP001291623"/>
    </source>
</evidence>
<evidence type="ECO:0000313" key="6">
    <source>
        <dbReference type="EMBL" id="KAK4343944.1"/>
    </source>
</evidence>
<organism evidence="6 7">
    <name type="scientific">Anisodus tanguticus</name>
    <dbReference type="NCBI Taxonomy" id="243964"/>
    <lineage>
        <taxon>Eukaryota</taxon>
        <taxon>Viridiplantae</taxon>
        <taxon>Streptophyta</taxon>
        <taxon>Embryophyta</taxon>
        <taxon>Tracheophyta</taxon>
        <taxon>Spermatophyta</taxon>
        <taxon>Magnoliopsida</taxon>
        <taxon>eudicotyledons</taxon>
        <taxon>Gunneridae</taxon>
        <taxon>Pentapetalae</taxon>
        <taxon>asterids</taxon>
        <taxon>lamiids</taxon>
        <taxon>Solanales</taxon>
        <taxon>Solanaceae</taxon>
        <taxon>Solanoideae</taxon>
        <taxon>Hyoscyameae</taxon>
        <taxon>Anisodus</taxon>
    </lineage>
</organism>
<gene>
    <name evidence="6" type="ORF">RND71_037038</name>
</gene>
<dbReference type="InterPro" id="IPR008978">
    <property type="entry name" value="HSP20-like_chaperone"/>
</dbReference>
<dbReference type="Pfam" id="PF00011">
    <property type="entry name" value="HSP20"/>
    <property type="match status" value="1"/>
</dbReference>
<dbReference type="InterPro" id="IPR002068">
    <property type="entry name" value="A-crystallin/Hsp20_dom"/>
</dbReference>
<proteinExistence type="inferred from homology"/>
<comment type="similarity">
    <text evidence="1">Belongs to the NDRG family.</text>
</comment>
<evidence type="ECO:0000256" key="4">
    <source>
        <dbReference type="RuleBase" id="RU003616"/>
    </source>
</evidence>
<reference evidence="6" key="1">
    <citation type="submission" date="2023-12" db="EMBL/GenBank/DDBJ databases">
        <title>Genome assembly of Anisodus tanguticus.</title>
        <authorList>
            <person name="Wang Y.-J."/>
        </authorList>
    </citation>
    <scope>NUCLEOTIDE SEQUENCE</scope>
    <source>
        <strain evidence="6">KB-2021</strain>
        <tissue evidence="6">Leaf</tissue>
    </source>
</reference>
<comment type="caution">
    <text evidence="6">The sequence shown here is derived from an EMBL/GenBank/DDBJ whole genome shotgun (WGS) entry which is preliminary data.</text>
</comment>
<evidence type="ECO:0000256" key="1">
    <source>
        <dbReference type="ARBA" id="ARBA00005598"/>
    </source>
</evidence>
<dbReference type="EMBL" id="JAVYJV010000020">
    <property type="protein sequence ID" value="KAK4343944.1"/>
    <property type="molecule type" value="Genomic_DNA"/>
</dbReference>
<dbReference type="InterPro" id="IPR031107">
    <property type="entry name" value="Small_HSP"/>
</dbReference>
<sequence>MSIIVYEDQEKPPLRTCPDLALNRRLYCCLFVVDLYLWAYDVLLSNKPSADMSCFQGLFFCPEAASLLLHNFCIYHLSPPGHELGAETIFPEDPIPSVDDLADQIVEGVRVYSVWTWKACMDKDKSSLPPSGRYLLFSPPGNSSNVKLEQPGLANLPPFGPGNASESGHFGHGLSADSSLFSNDISRMPDNPPRKFGHRRAHSEITLPDDISFDSDLGVVGLDGLSLSNETQEDIFSMYLDMDKFNSSSLSSEFQVGESSSSAQTPAMASVTNKVDPVVRVEEPSSAETKKAMSAAKLAELALIDPKRAKRYLYPFLGAFVSKLEVSILSRAATSHLMSFASSGQSMLDSSTVLDIITGQSSLMFKSNRTKKIGKFSWNSSTEASIRRVLRATFSTHLKASQFQAHSPMLLQMLELIGKRPHKSMSGIKKEEVKVEVEEGRFLQISGERSREQEEKNDQWHRMERSSGKFLRRFRLPENANTGEIKAAMENEVLTVTLPKEEEKKPEVKAIDISS</sequence>
<dbReference type="InterPro" id="IPR029058">
    <property type="entry name" value="AB_hydrolase_fold"/>
</dbReference>
<dbReference type="Proteomes" id="UP001291623">
    <property type="component" value="Unassembled WGS sequence"/>
</dbReference>
<dbReference type="AlphaFoldDB" id="A0AAE1V0D7"/>
<evidence type="ECO:0000259" key="5">
    <source>
        <dbReference type="PROSITE" id="PS01031"/>
    </source>
</evidence>
<dbReference type="Gene3D" id="2.60.40.790">
    <property type="match status" value="1"/>
</dbReference>
<keyword evidence="7" id="KW-1185">Reference proteome</keyword>
<dbReference type="PROSITE" id="PS01031">
    <property type="entry name" value="SHSP"/>
    <property type="match status" value="1"/>
</dbReference>
<dbReference type="Pfam" id="PF03096">
    <property type="entry name" value="Ndr"/>
    <property type="match status" value="1"/>
</dbReference>
<name>A0AAE1V0D7_9SOLA</name>
<comment type="similarity">
    <text evidence="3 4">Belongs to the small heat shock protein (HSP20) family.</text>
</comment>
<dbReference type="SUPFAM" id="SSF49764">
    <property type="entry name" value="HSP20-like chaperones"/>
    <property type="match status" value="1"/>
</dbReference>
<protein>
    <recommendedName>
        <fullName evidence="5">SHSP domain-containing protein</fullName>
    </recommendedName>
</protein>
<feature type="domain" description="SHSP" evidence="5">
    <location>
        <begin position="400"/>
        <end position="515"/>
    </location>
</feature>